<dbReference type="PANTHER" id="PTHR12157:SF21">
    <property type="entry name" value="RAB3 INTERACTING MOLECULE, ISOFORM F"/>
    <property type="match status" value="1"/>
</dbReference>
<dbReference type="Gene3D" id="2.60.40.150">
    <property type="entry name" value="C2 domain"/>
    <property type="match status" value="1"/>
</dbReference>
<feature type="compositionally biased region" description="Polar residues" evidence="3">
    <location>
        <begin position="19"/>
        <end position="29"/>
    </location>
</feature>
<dbReference type="InterPro" id="IPR000008">
    <property type="entry name" value="C2_dom"/>
</dbReference>
<dbReference type="EMBL" id="JAFNEN010000138">
    <property type="protein sequence ID" value="KAG8192522.1"/>
    <property type="molecule type" value="Genomic_DNA"/>
</dbReference>
<keyword evidence="6" id="KW-1185">Reference proteome</keyword>
<gene>
    <name evidence="5" type="ORF">JTE90_015161</name>
</gene>
<dbReference type="GO" id="GO:0050806">
    <property type="term" value="P:positive regulation of synaptic transmission"/>
    <property type="evidence" value="ECO:0007669"/>
    <property type="project" value="TreeGrafter"/>
</dbReference>
<sequence length="283" mass="31200">MAHNDSIQTYGYQKRRNIPNKTTRGNLKQNKGEQEPGAWRKPKRSVVQDGWLSNIVGLTGCCPKGSKGLKKRDMLTFLCLVAGGEEARGSTPTSTSTVGSRGRSWGPRLPPEVGEASSFVEGLGPGQLVGRQALASPSLGEVQLGICERKNCLEVEVIRARGLLPKPNAKVLPAPYVKVYLLDGRKCIAKRKTATARRTLDPLYQQQLVFPDDFRNCFLQVTMWGNYSSMERKVFMGVAQIVLEDIDLAKGVINWYKLFHHSSLVSSLAANDRSSFLSLDSFG</sequence>
<feature type="compositionally biased region" description="Low complexity" evidence="3">
    <location>
        <begin position="89"/>
        <end position="106"/>
    </location>
</feature>
<keyword evidence="1" id="KW-0770">Synapse</keyword>
<dbReference type="GO" id="GO:0048788">
    <property type="term" value="C:cytoskeleton of presynaptic active zone"/>
    <property type="evidence" value="ECO:0007669"/>
    <property type="project" value="TreeGrafter"/>
</dbReference>
<evidence type="ECO:0000313" key="6">
    <source>
        <dbReference type="Proteomes" id="UP000827092"/>
    </source>
</evidence>
<evidence type="ECO:0000256" key="3">
    <source>
        <dbReference type="SAM" id="MobiDB-lite"/>
    </source>
</evidence>
<comment type="subcellular location">
    <subcellularLocation>
        <location evidence="2">Synapse</location>
    </subcellularLocation>
</comment>
<comment type="caution">
    <text evidence="5">The sequence shown here is derived from an EMBL/GenBank/DDBJ whole genome shotgun (WGS) entry which is preliminary data.</text>
</comment>
<dbReference type="FunFam" id="2.60.40.150:FF:000001">
    <property type="entry name" value="Regulating synaptic membrane exocytosis 3, isoform CRA_a"/>
    <property type="match status" value="1"/>
</dbReference>
<protein>
    <recommendedName>
        <fullName evidence="4">C2 domain-containing protein</fullName>
    </recommendedName>
</protein>
<dbReference type="GO" id="GO:0042391">
    <property type="term" value="P:regulation of membrane potential"/>
    <property type="evidence" value="ECO:0007669"/>
    <property type="project" value="TreeGrafter"/>
</dbReference>
<reference evidence="5 6" key="1">
    <citation type="journal article" date="2022" name="Nat. Ecol. Evol.">
        <title>A masculinizing supergene underlies an exaggerated male reproductive morph in a spider.</title>
        <authorList>
            <person name="Hendrickx F."/>
            <person name="De Corte Z."/>
            <person name="Sonet G."/>
            <person name="Van Belleghem S.M."/>
            <person name="Kostlbacher S."/>
            <person name="Vangestel C."/>
        </authorList>
    </citation>
    <scope>NUCLEOTIDE SEQUENCE [LARGE SCALE GENOMIC DNA]</scope>
    <source>
        <strain evidence="5">W744_W776</strain>
    </source>
</reference>
<feature type="domain" description="C2" evidence="4">
    <location>
        <begin position="138"/>
        <end position="256"/>
    </location>
</feature>
<dbReference type="PROSITE" id="PS50004">
    <property type="entry name" value="C2"/>
    <property type="match status" value="1"/>
</dbReference>
<dbReference type="Pfam" id="PF00168">
    <property type="entry name" value="C2"/>
    <property type="match status" value="1"/>
</dbReference>
<dbReference type="GO" id="GO:0048791">
    <property type="term" value="P:calcium ion-regulated exocytosis of neurotransmitter"/>
    <property type="evidence" value="ECO:0007669"/>
    <property type="project" value="TreeGrafter"/>
</dbReference>
<feature type="region of interest" description="Disordered" evidence="3">
    <location>
        <begin position="86"/>
        <end position="109"/>
    </location>
</feature>
<dbReference type="GO" id="GO:0042734">
    <property type="term" value="C:presynaptic membrane"/>
    <property type="evidence" value="ECO:0007669"/>
    <property type="project" value="TreeGrafter"/>
</dbReference>
<dbReference type="InterPro" id="IPR039032">
    <property type="entry name" value="Rim-like"/>
</dbReference>
<evidence type="ECO:0000256" key="1">
    <source>
        <dbReference type="ARBA" id="ARBA00023018"/>
    </source>
</evidence>
<dbReference type="Proteomes" id="UP000827092">
    <property type="component" value="Unassembled WGS sequence"/>
</dbReference>
<feature type="compositionally biased region" description="Polar residues" evidence="3">
    <location>
        <begin position="1"/>
        <end position="11"/>
    </location>
</feature>
<dbReference type="PANTHER" id="PTHR12157">
    <property type="entry name" value="REGULATING SYNAPTIC MEMBRANE EXOCYTOSIS PROTEIN"/>
    <property type="match status" value="1"/>
</dbReference>
<proteinExistence type="predicted"/>
<accession>A0AAV6V7D7</accession>
<dbReference type="GO" id="GO:0048167">
    <property type="term" value="P:regulation of synaptic plasticity"/>
    <property type="evidence" value="ECO:0007669"/>
    <property type="project" value="TreeGrafter"/>
</dbReference>
<name>A0AAV6V7D7_9ARAC</name>
<evidence type="ECO:0000313" key="5">
    <source>
        <dbReference type="EMBL" id="KAG8192522.1"/>
    </source>
</evidence>
<dbReference type="SUPFAM" id="SSF49562">
    <property type="entry name" value="C2 domain (Calcium/lipid-binding domain, CaLB)"/>
    <property type="match status" value="1"/>
</dbReference>
<evidence type="ECO:0000259" key="4">
    <source>
        <dbReference type="PROSITE" id="PS50004"/>
    </source>
</evidence>
<dbReference type="CDD" id="cd04028">
    <property type="entry name" value="C2B_RIM1alpha"/>
    <property type="match status" value="1"/>
</dbReference>
<dbReference type="GO" id="GO:0031267">
    <property type="term" value="F:small GTPase binding"/>
    <property type="evidence" value="ECO:0007669"/>
    <property type="project" value="InterPro"/>
</dbReference>
<dbReference type="InterPro" id="IPR035892">
    <property type="entry name" value="C2_domain_sf"/>
</dbReference>
<evidence type="ECO:0000256" key="2">
    <source>
        <dbReference type="ARBA" id="ARBA00034103"/>
    </source>
</evidence>
<organism evidence="5 6">
    <name type="scientific">Oedothorax gibbosus</name>
    <dbReference type="NCBI Taxonomy" id="931172"/>
    <lineage>
        <taxon>Eukaryota</taxon>
        <taxon>Metazoa</taxon>
        <taxon>Ecdysozoa</taxon>
        <taxon>Arthropoda</taxon>
        <taxon>Chelicerata</taxon>
        <taxon>Arachnida</taxon>
        <taxon>Araneae</taxon>
        <taxon>Araneomorphae</taxon>
        <taxon>Entelegynae</taxon>
        <taxon>Araneoidea</taxon>
        <taxon>Linyphiidae</taxon>
        <taxon>Erigoninae</taxon>
        <taxon>Oedothorax</taxon>
    </lineage>
</organism>
<dbReference type="GO" id="GO:0044325">
    <property type="term" value="F:transmembrane transporter binding"/>
    <property type="evidence" value="ECO:0007669"/>
    <property type="project" value="TreeGrafter"/>
</dbReference>
<dbReference type="SMART" id="SM00239">
    <property type="entry name" value="C2"/>
    <property type="match status" value="1"/>
</dbReference>
<dbReference type="AlphaFoldDB" id="A0AAV6V7D7"/>
<feature type="region of interest" description="Disordered" evidence="3">
    <location>
        <begin position="1"/>
        <end position="44"/>
    </location>
</feature>